<keyword evidence="5" id="KW-0378">Hydrolase</keyword>
<dbReference type="PROSITE" id="PS00893">
    <property type="entry name" value="NUDIX_BOX"/>
    <property type="match status" value="1"/>
</dbReference>
<gene>
    <name evidence="9" type="ORF">C7389_101407</name>
</gene>
<evidence type="ECO:0000256" key="5">
    <source>
        <dbReference type="ARBA" id="ARBA00022801"/>
    </source>
</evidence>
<organism evidence="9 10">
    <name type="scientific">Azoarcus indigens</name>
    <dbReference type="NCBI Taxonomy" id="29545"/>
    <lineage>
        <taxon>Bacteria</taxon>
        <taxon>Pseudomonadati</taxon>
        <taxon>Pseudomonadota</taxon>
        <taxon>Betaproteobacteria</taxon>
        <taxon>Rhodocyclales</taxon>
        <taxon>Zoogloeaceae</taxon>
        <taxon>Azoarcus</taxon>
    </lineage>
</organism>
<dbReference type="Proteomes" id="UP000295129">
    <property type="component" value="Unassembled WGS sequence"/>
</dbReference>
<evidence type="ECO:0000256" key="4">
    <source>
        <dbReference type="ARBA" id="ARBA00016377"/>
    </source>
</evidence>
<accession>A0A4R6EFG4</accession>
<protein>
    <recommendedName>
        <fullName evidence="4">GDP-mannose pyrophosphatase</fullName>
    </recommendedName>
    <alternativeName>
        <fullName evidence="6">GDP-mannose hydrolase</fullName>
    </alternativeName>
    <alternativeName>
        <fullName evidence="7">GDPMK</fullName>
    </alternativeName>
</protein>
<comment type="cofactor">
    <cofactor evidence="2">
        <name>Mg(2+)</name>
        <dbReference type="ChEBI" id="CHEBI:18420"/>
    </cofactor>
</comment>
<sequence>MSGTASARDPLEEIELDSEPVFQGGLLKVWRDRVRLPDGSESYREYVRHPGAVVVVAVLPDGQLVFERQFRYPLRKAFLELPAGKIDPGEDILTCARRELREETGYEAENWRYLGVMHPCIGYSDERIEIFFAQGLSQVGHELDEGEFLEILSLSADEAEAAVHQGTITDGKTIAALFRALPLLRGGHTGEVPAFA</sequence>
<dbReference type="Pfam" id="PF00293">
    <property type="entry name" value="NUDIX"/>
    <property type="match status" value="1"/>
</dbReference>
<dbReference type="GO" id="GO:0019693">
    <property type="term" value="P:ribose phosphate metabolic process"/>
    <property type="evidence" value="ECO:0007669"/>
    <property type="project" value="TreeGrafter"/>
</dbReference>
<comment type="caution">
    <text evidence="9">The sequence shown here is derived from an EMBL/GenBank/DDBJ whole genome shotgun (WGS) entry which is preliminary data.</text>
</comment>
<name>A0A4R6EFG4_9RHOO</name>
<evidence type="ECO:0000256" key="2">
    <source>
        <dbReference type="ARBA" id="ARBA00001946"/>
    </source>
</evidence>
<comment type="catalytic activity">
    <reaction evidence="1">
        <text>GDP-alpha-D-mannose + H2O = alpha-D-mannose 1-phosphate + GMP + 2 H(+)</text>
        <dbReference type="Rhea" id="RHEA:27978"/>
        <dbReference type="ChEBI" id="CHEBI:15377"/>
        <dbReference type="ChEBI" id="CHEBI:15378"/>
        <dbReference type="ChEBI" id="CHEBI:57527"/>
        <dbReference type="ChEBI" id="CHEBI:58115"/>
        <dbReference type="ChEBI" id="CHEBI:58409"/>
    </reaction>
</comment>
<reference evidence="9 10" key="1">
    <citation type="submission" date="2019-03" db="EMBL/GenBank/DDBJ databases">
        <title>Genomic Encyclopedia of Type Strains, Phase IV (KMG-IV): sequencing the most valuable type-strain genomes for metagenomic binning, comparative biology and taxonomic classification.</title>
        <authorList>
            <person name="Goeker M."/>
        </authorList>
    </citation>
    <scope>NUCLEOTIDE SEQUENCE [LARGE SCALE GENOMIC DNA]</scope>
    <source>
        <strain evidence="9 10">DSM 12121</strain>
    </source>
</reference>
<dbReference type="GO" id="GO:0006753">
    <property type="term" value="P:nucleoside phosphate metabolic process"/>
    <property type="evidence" value="ECO:0007669"/>
    <property type="project" value="TreeGrafter"/>
</dbReference>
<evidence type="ECO:0000256" key="1">
    <source>
        <dbReference type="ARBA" id="ARBA00000847"/>
    </source>
</evidence>
<evidence type="ECO:0000313" key="9">
    <source>
        <dbReference type="EMBL" id="TDN57025.1"/>
    </source>
</evidence>
<dbReference type="EMBL" id="SNVV01000001">
    <property type="protein sequence ID" value="TDN57025.1"/>
    <property type="molecule type" value="Genomic_DNA"/>
</dbReference>
<dbReference type="PANTHER" id="PTHR11839">
    <property type="entry name" value="UDP/ADP-SUGAR PYROPHOSPHATASE"/>
    <property type="match status" value="1"/>
</dbReference>
<dbReference type="GO" id="GO:0016787">
    <property type="term" value="F:hydrolase activity"/>
    <property type="evidence" value="ECO:0007669"/>
    <property type="project" value="UniProtKB-KW"/>
</dbReference>
<dbReference type="InterPro" id="IPR000086">
    <property type="entry name" value="NUDIX_hydrolase_dom"/>
</dbReference>
<comment type="similarity">
    <text evidence="3">Belongs to the Nudix hydrolase family. NudK subfamily.</text>
</comment>
<evidence type="ECO:0000259" key="8">
    <source>
        <dbReference type="PROSITE" id="PS51462"/>
    </source>
</evidence>
<dbReference type="AlphaFoldDB" id="A0A4R6EFG4"/>
<dbReference type="SUPFAM" id="SSF55811">
    <property type="entry name" value="Nudix"/>
    <property type="match status" value="1"/>
</dbReference>
<evidence type="ECO:0000313" key="10">
    <source>
        <dbReference type="Proteomes" id="UP000295129"/>
    </source>
</evidence>
<dbReference type="InterPro" id="IPR015797">
    <property type="entry name" value="NUDIX_hydrolase-like_dom_sf"/>
</dbReference>
<dbReference type="PROSITE" id="PS51462">
    <property type="entry name" value="NUDIX"/>
    <property type="match status" value="1"/>
</dbReference>
<dbReference type="InterPro" id="IPR020084">
    <property type="entry name" value="NUDIX_hydrolase_CS"/>
</dbReference>
<proteinExistence type="inferred from homology"/>
<evidence type="ECO:0000256" key="7">
    <source>
        <dbReference type="ARBA" id="ARBA00032272"/>
    </source>
</evidence>
<dbReference type="GO" id="GO:0005829">
    <property type="term" value="C:cytosol"/>
    <property type="evidence" value="ECO:0007669"/>
    <property type="project" value="TreeGrafter"/>
</dbReference>
<keyword evidence="10" id="KW-1185">Reference proteome</keyword>
<dbReference type="RefSeq" id="WP_133587833.1">
    <property type="nucleotide sequence ID" value="NZ_SNVV01000001.1"/>
</dbReference>
<evidence type="ECO:0000256" key="3">
    <source>
        <dbReference type="ARBA" id="ARBA00007275"/>
    </source>
</evidence>
<dbReference type="OrthoDB" id="9806150at2"/>
<dbReference type="Gene3D" id="3.90.79.10">
    <property type="entry name" value="Nucleoside Triphosphate Pyrophosphohydrolase"/>
    <property type="match status" value="1"/>
</dbReference>
<evidence type="ECO:0000256" key="6">
    <source>
        <dbReference type="ARBA" id="ARBA00032162"/>
    </source>
</evidence>
<feature type="domain" description="Nudix hydrolase" evidence="8">
    <location>
        <begin position="47"/>
        <end position="176"/>
    </location>
</feature>
<dbReference type="PANTHER" id="PTHR11839:SF18">
    <property type="entry name" value="NUDIX HYDROLASE DOMAIN-CONTAINING PROTEIN"/>
    <property type="match status" value="1"/>
</dbReference>